<feature type="transmembrane region" description="Helical" evidence="1">
    <location>
        <begin position="21"/>
        <end position="39"/>
    </location>
</feature>
<evidence type="ECO:0000313" key="3">
    <source>
        <dbReference type="Proteomes" id="UP001209540"/>
    </source>
</evidence>
<keyword evidence="3" id="KW-1185">Reference proteome</keyword>
<keyword evidence="1" id="KW-0812">Transmembrane</keyword>
<proteinExistence type="predicted"/>
<dbReference type="Proteomes" id="UP001209540">
    <property type="component" value="Unassembled WGS sequence"/>
</dbReference>
<reference evidence="2" key="1">
    <citation type="journal article" date="2022" name="IScience">
        <title>Evolution of zygomycete secretomes and the origins of terrestrial fungal ecologies.</title>
        <authorList>
            <person name="Chang Y."/>
            <person name="Wang Y."/>
            <person name="Mondo S."/>
            <person name="Ahrendt S."/>
            <person name="Andreopoulos W."/>
            <person name="Barry K."/>
            <person name="Beard J."/>
            <person name="Benny G.L."/>
            <person name="Blankenship S."/>
            <person name="Bonito G."/>
            <person name="Cuomo C."/>
            <person name="Desiro A."/>
            <person name="Gervers K.A."/>
            <person name="Hundley H."/>
            <person name="Kuo A."/>
            <person name="LaButti K."/>
            <person name="Lang B.F."/>
            <person name="Lipzen A."/>
            <person name="O'Donnell K."/>
            <person name="Pangilinan J."/>
            <person name="Reynolds N."/>
            <person name="Sandor L."/>
            <person name="Smith M.E."/>
            <person name="Tsang A."/>
            <person name="Grigoriev I.V."/>
            <person name="Stajich J.E."/>
            <person name="Spatafora J.W."/>
        </authorList>
    </citation>
    <scope>NUCLEOTIDE SEQUENCE</scope>
    <source>
        <strain evidence="2">RSA 2281</strain>
    </source>
</reference>
<keyword evidence="1" id="KW-1133">Transmembrane helix</keyword>
<evidence type="ECO:0000256" key="1">
    <source>
        <dbReference type="SAM" id="Phobius"/>
    </source>
</evidence>
<keyword evidence="1" id="KW-0472">Membrane</keyword>
<accession>A0AAD5KAB9</accession>
<sequence length="132" mass="15292">MCSYSTYQCIVYHVYIVQLHVAFYLLLLLLFTIGTIAYYPSLQFYTSSDNYDIAYHTDSYQNPSGKKCNTKLPMSKHAHTLKKRERLSGCAHSLQTRVKHDEHVQRSVPLDSISFGWIIMIMKHVNARDATL</sequence>
<gene>
    <name evidence="2" type="ORF">BDA99DRAFT_531869</name>
</gene>
<dbReference type="AlphaFoldDB" id="A0AAD5KAB9"/>
<protein>
    <submittedName>
        <fullName evidence="2">Uncharacterized protein</fullName>
    </submittedName>
</protein>
<evidence type="ECO:0000313" key="2">
    <source>
        <dbReference type="EMBL" id="KAI9276773.1"/>
    </source>
</evidence>
<dbReference type="EMBL" id="JAIXMP010000002">
    <property type="protein sequence ID" value="KAI9276773.1"/>
    <property type="molecule type" value="Genomic_DNA"/>
</dbReference>
<reference evidence="2" key="2">
    <citation type="submission" date="2023-02" db="EMBL/GenBank/DDBJ databases">
        <authorList>
            <consortium name="DOE Joint Genome Institute"/>
            <person name="Mondo S.J."/>
            <person name="Chang Y."/>
            <person name="Wang Y."/>
            <person name="Ahrendt S."/>
            <person name="Andreopoulos W."/>
            <person name="Barry K."/>
            <person name="Beard J."/>
            <person name="Benny G.L."/>
            <person name="Blankenship S."/>
            <person name="Bonito G."/>
            <person name="Cuomo C."/>
            <person name="Desiro A."/>
            <person name="Gervers K.A."/>
            <person name="Hundley H."/>
            <person name="Kuo A."/>
            <person name="LaButti K."/>
            <person name="Lang B.F."/>
            <person name="Lipzen A."/>
            <person name="O'Donnell K."/>
            <person name="Pangilinan J."/>
            <person name="Reynolds N."/>
            <person name="Sandor L."/>
            <person name="Smith M.W."/>
            <person name="Tsang A."/>
            <person name="Grigoriev I.V."/>
            <person name="Stajich J.E."/>
            <person name="Spatafora J.W."/>
        </authorList>
    </citation>
    <scope>NUCLEOTIDE SEQUENCE</scope>
    <source>
        <strain evidence="2">RSA 2281</strain>
    </source>
</reference>
<comment type="caution">
    <text evidence="2">The sequence shown here is derived from an EMBL/GenBank/DDBJ whole genome shotgun (WGS) entry which is preliminary data.</text>
</comment>
<organism evidence="2 3">
    <name type="scientific">Phascolomyces articulosus</name>
    <dbReference type="NCBI Taxonomy" id="60185"/>
    <lineage>
        <taxon>Eukaryota</taxon>
        <taxon>Fungi</taxon>
        <taxon>Fungi incertae sedis</taxon>
        <taxon>Mucoromycota</taxon>
        <taxon>Mucoromycotina</taxon>
        <taxon>Mucoromycetes</taxon>
        <taxon>Mucorales</taxon>
        <taxon>Lichtheimiaceae</taxon>
        <taxon>Phascolomyces</taxon>
    </lineage>
</organism>
<name>A0AAD5KAB9_9FUNG</name>